<dbReference type="EMBL" id="LAZR01008047">
    <property type="protein sequence ID" value="KKM81274.1"/>
    <property type="molecule type" value="Genomic_DNA"/>
</dbReference>
<comment type="caution">
    <text evidence="1">The sequence shown here is derived from an EMBL/GenBank/DDBJ whole genome shotgun (WGS) entry which is preliminary data.</text>
</comment>
<name>A0A0F9KGJ3_9ZZZZ</name>
<proteinExistence type="predicted"/>
<dbReference type="AlphaFoldDB" id="A0A0F9KGJ3"/>
<organism evidence="1">
    <name type="scientific">marine sediment metagenome</name>
    <dbReference type="NCBI Taxonomy" id="412755"/>
    <lineage>
        <taxon>unclassified sequences</taxon>
        <taxon>metagenomes</taxon>
        <taxon>ecological metagenomes</taxon>
    </lineage>
</organism>
<accession>A0A0F9KGJ3</accession>
<gene>
    <name evidence="1" type="ORF">LCGC14_1331450</name>
</gene>
<reference evidence="1" key="1">
    <citation type="journal article" date="2015" name="Nature">
        <title>Complex archaea that bridge the gap between prokaryotes and eukaryotes.</title>
        <authorList>
            <person name="Spang A."/>
            <person name="Saw J.H."/>
            <person name="Jorgensen S.L."/>
            <person name="Zaremba-Niedzwiedzka K."/>
            <person name="Martijn J."/>
            <person name="Lind A.E."/>
            <person name="van Eijk R."/>
            <person name="Schleper C."/>
            <person name="Guy L."/>
            <person name="Ettema T.J."/>
        </authorList>
    </citation>
    <scope>NUCLEOTIDE SEQUENCE</scope>
</reference>
<protein>
    <submittedName>
        <fullName evidence="1">Uncharacterized protein</fullName>
    </submittedName>
</protein>
<sequence length="156" mass="17382">MIAWWLPVVSGLASSLLGSIFSGDDKQAEFKWPTPRNLFQAMPPQERSRWEQTMQNMPTQYNVGFGGQNYPVINQKALRAAGQLYNPNVSPMVQQPGTTFGQRLAGGITGAMPGIMQGLSQWNNTNVQPAIQQISQPSPNYYGMRQAPGNNWARYY</sequence>
<evidence type="ECO:0000313" key="1">
    <source>
        <dbReference type="EMBL" id="KKM81274.1"/>
    </source>
</evidence>